<dbReference type="Proteomes" id="UP000578569">
    <property type="component" value="Unassembled WGS sequence"/>
</dbReference>
<comment type="caution">
    <text evidence="1">The sequence shown here is derived from an EMBL/GenBank/DDBJ whole genome shotgun (WGS) entry which is preliminary data.</text>
</comment>
<dbReference type="EMBL" id="JACICF010000001">
    <property type="protein sequence ID" value="MBB3763868.1"/>
    <property type="molecule type" value="Genomic_DNA"/>
</dbReference>
<keyword evidence="2" id="KW-1185">Reference proteome</keyword>
<proteinExistence type="predicted"/>
<accession>A0A839YZW5</accession>
<evidence type="ECO:0000313" key="2">
    <source>
        <dbReference type="Proteomes" id="UP000578569"/>
    </source>
</evidence>
<organism evidence="1 2">
    <name type="scientific">Sphingomicrobium lutaoense</name>
    <dbReference type="NCBI Taxonomy" id="515949"/>
    <lineage>
        <taxon>Bacteria</taxon>
        <taxon>Pseudomonadati</taxon>
        <taxon>Pseudomonadota</taxon>
        <taxon>Alphaproteobacteria</taxon>
        <taxon>Sphingomonadales</taxon>
        <taxon>Sphingomonadaceae</taxon>
        <taxon>Sphingomicrobium</taxon>
    </lineage>
</organism>
<protein>
    <submittedName>
        <fullName evidence="1">Uncharacterized protein</fullName>
    </submittedName>
</protein>
<reference evidence="1 2" key="1">
    <citation type="submission" date="2020-08" db="EMBL/GenBank/DDBJ databases">
        <title>Genomic Encyclopedia of Type Strains, Phase IV (KMG-IV): sequencing the most valuable type-strain genomes for metagenomic binning, comparative biology and taxonomic classification.</title>
        <authorList>
            <person name="Goeker M."/>
        </authorList>
    </citation>
    <scope>NUCLEOTIDE SEQUENCE [LARGE SCALE GENOMIC DNA]</scope>
    <source>
        <strain evidence="1 2">DSM 24194</strain>
    </source>
</reference>
<sequence length="79" mass="8606">MEPHQRRSEEIAVDRLPFATLPTATGILPPRYQPVAFRRRDIGKEVGIGRTGDLDETDLAQNKAPAALSAALPIGPMSR</sequence>
<gene>
    <name evidence="1" type="ORF">FHS50_000891</name>
</gene>
<name>A0A839YZW5_9SPHN</name>
<evidence type="ECO:0000313" key="1">
    <source>
        <dbReference type="EMBL" id="MBB3763868.1"/>
    </source>
</evidence>
<dbReference type="AlphaFoldDB" id="A0A839YZW5"/>